<feature type="transmembrane region" description="Helical" evidence="1">
    <location>
        <begin position="83"/>
        <end position="108"/>
    </location>
</feature>
<evidence type="ECO:0000313" key="2">
    <source>
        <dbReference type="EMBL" id="AHF26041.1"/>
    </source>
</evidence>
<feature type="transmembrane region" description="Helical" evidence="1">
    <location>
        <begin position="153"/>
        <end position="174"/>
    </location>
</feature>
<keyword evidence="1" id="KW-0472">Membrane</keyword>
<feature type="transmembrane region" description="Helical" evidence="1">
    <location>
        <begin position="54"/>
        <end position="71"/>
    </location>
</feature>
<accession>W0FM59</accession>
<feature type="transmembrane region" description="Helical" evidence="1">
    <location>
        <begin position="12"/>
        <end position="34"/>
    </location>
</feature>
<keyword evidence="1" id="KW-0812">Transmembrane</keyword>
<keyword evidence="1" id="KW-1133">Transmembrane helix</keyword>
<feature type="transmembrane region" description="Helical" evidence="1">
    <location>
        <begin position="123"/>
        <end position="141"/>
    </location>
</feature>
<proteinExistence type="predicted"/>
<dbReference type="AlphaFoldDB" id="W0FM59"/>
<protein>
    <submittedName>
        <fullName evidence="2">Uncharacterized protein</fullName>
    </submittedName>
</protein>
<reference evidence="2" key="1">
    <citation type="journal article" date="2013" name="PLoS ONE">
        <title>Metagenomic insights into the carbohydrate-active enzymes carried by the microorganisms adhering to solid digesta in the rumen of cows.</title>
        <authorList>
            <person name="Wang L."/>
            <person name="Hatem A."/>
            <person name="Catalyurek U.V."/>
            <person name="Morrison M."/>
            <person name="Yu Z."/>
        </authorList>
    </citation>
    <scope>NUCLEOTIDE SEQUENCE</scope>
</reference>
<evidence type="ECO:0000256" key="1">
    <source>
        <dbReference type="SAM" id="Phobius"/>
    </source>
</evidence>
<dbReference type="EMBL" id="KC246863">
    <property type="protein sequence ID" value="AHF26041.1"/>
    <property type="molecule type" value="Genomic_DNA"/>
</dbReference>
<feature type="transmembrane region" description="Helical" evidence="1">
    <location>
        <begin position="194"/>
        <end position="215"/>
    </location>
</feature>
<organism evidence="2">
    <name type="scientific">uncultured bacterium Contigcl_1738</name>
    <dbReference type="NCBI Taxonomy" id="1393655"/>
    <lineage>
        <taxon>Bacteria</taxon>
        <taxon>environmental samples</taxon>
    </lineage>
</organism>
<name>W0FM59_9BACT</name>
<sequence>MVLSSREKEQAMVLTSVILNVAIAVSSVAAWVSILLGTGDDRSLSHRGLGSLKYYTVLSNLFSAAVSLVYAKTLMGASGAPLPAWLLVLRLSAAAVVMVTFFVTLLFLTPQYGFKSLYRGGNFWLHLVCPLLATADTVFLAPVETLPLWSTAFAMVPTALYAVGYIRMVLAHGAEENGRVYDFYGFLKWGEDKIGLVVAVMLLVTWAIAVGLYLAS</sequence>